<proteinExistence type="predicted"/>
<evidence type="ECO:0000313" key="2">
    <source>
        <dbReference type="Proteomes" id="UP000886501"/>
    </source>
</evidence>
<evidence type="ECO:0000313" key="1">
    <source>
        <dbReference type="EMBL" id="KAF9651546.1"/>
    </source>
</evidence>
<name>A0ACB6ZPE7_THEGA</name>
<dbReference type="EMBL" id="MU117975">
    <property type="protein sequence ID" value="KAF9651546.1"/>
    <property type="molecule type" value="Genomic_DNA"/>
</dbReference>
<keyword evidence="2" id="KW-1185">Reference proteome</keyword>
<comment type="caution">
    <text evidence="1">The sequence shown here is derived from an EMBL/GenBank/DDBJ whole genome shotgun (WGS) entry which is preliminary data.</text>
</comment>
<reference evidence="1" key="1">
    <citation type="submission" date="2019-10" db="EMBL/GenBank/DDBJ databases">
        <authorList>
            <consortium name="DOE Joint Genome Institute"/>
            <person name="Kuo A."/>
            <person name="Miyauchi S."/>
            <person name="Kiss E."/>
            <person name="Drula E."/>
            <person name="Kohler A."/>
            <person name="Sanchez-Garcia M."/>
            <person name="Andreopoulos B."/>
            <person name="Barry K.W."/>
            <person name="Bonito G."/>
            <person name="Buee M."/>
            <person name="Carver A."/>
            <person name="Chen C."/>
            <person name="Cichocki N."/>
            <person name="Clum A."/>
            <person name="Culley D."/>
            <person name="Crous P.W."/>
            <person name="Fauchery L."/>
            <person name="Girlanda M."/>
            <person name="Hayes R."/>
            <person name="Keri Z."/>
            <person name="Labutti K."/>
            <person name="Lipzen A."/>
            <person name="Lombard V."/>
            <person name="Magnuson J."/>
            <person name="Maillard F."/>
            <person name="Morin E."/>
            <person name="Murat C."/>
            <person name="Nolan M."/>
            <person name="Ohm R."/>
            <person name="Pangilinan J."/>
            <person name="Pereira M."/>
            <person name="Perotto S."/>
            <person name="Peter M."/>
            <person name="Riley R."/>
            <person name="Sitrit Y."/>
            <person name="Stielow B."/>
            <person name="Szollosi G."/>
            <person name="Zifcakova L."/>
            <person name="Stursova M."/>
            <person name="Spatafora J.W."/>
            <person name="Tedersoo L."/>
            <person name="Vaario L.-M."/>
            <person name="Yamada A."/>
            <person name="Yan M."/>
            <person name="Wang P."/>
            <person name="Xu J."/>
            <person name="Bruns T."/>
            <person name="Baldrian P."/>
            <person name="Vilgalys R."/>
            <person name="Henrissat B."/>
            <person name="Grigoriev I.V."/>
            <person name="Hibbett D."/>
            <person name="Nagy L.G."/>
            <person name="Martin F.M."/>
        </authorList>
    </citation>
    <scope>NUCLEOTIDE SEQUENCE</scope>
    <source>
        <strain evidence="1">P2</strain>
    </source>
</reference>
<protein>
    <submittedName>
        <fullName evidence="1">WD40 repeat-like protein</fullName>
    </submittedName>
</protein>
<reference evidence="1" key="2">
    <citation type="journal article" date="2020" name="Nat. Commun.">
        <title>Large-scale genome sequencing of mycorrhizal fungi provides insights into the early evolution of symbiotic traits.</title>
        <authorList>
            <person name="Miyauchi S."/>
            <person name="Kiss E."/>
            <person name="Kuo A."/>
            <person name="Drula E."/>
            <person name="Kohler A."/>
            <person name="Sanchez-Garcia M."/>
            <person name="Morin E."/>
            <person name="Andreopoulos B."/>
            <person name="Barry K.W."/>
            <person name="Bonito G."/>
            <person name="Buee M."/>
            <person name="Carver A."/>
            <person name="Chen C."/>
            <person name="Cichocki N."/>
            <person name="Clum A."/>
            <person name="Culley D."/>
            <person name="Crous P.W."/>
            <person name="Fauchery L."/>
            <person name="Girlanda M."/>
            <person name="Hayes R.D."/>
            <person name="Keri Z."/>
            <person name="LaButti K."/>
            <person name="Lipzen A."/>
            <person name="Lombard V."/>
            <person name="Magnuson J."/>
            <person name="Maillard F."/>
            <person name="Murat C."/>
            <person name="Nolan M."/>
            <person name="Ohm R.A."/>
            <person name="Pangilinan J."/>
            <person name="Pereira M.F."/>
            <person name="Perotto S."/>
            <person name="Peter M."/>
            <person name="Pfister S."/>
            <person name="Riley R."/>
            <person name="Sitrit Y."/>
            <person name="Stielow J.B."/>
            <person name="Szollosi G."/>
            <person name="Zifcakova L."/>
            <person name="Stursova M."/>
            <person name="Spatafora J.W."/>
            <person name="Tedersoo L."/>
            <person name="Vaario L.M."/>
            <person name="Yamada A."/>
            <person name="Yan M."/>
            <person name="Wang P."/>
            <person name="Xu J."/>
            <person name="Bruns T."/>
            <person name="Baldrian P."/>
            <person name="Vilgalys R."/>
            <person name="Dunand C."/>
            <person name="Henrissat B."/>
            <person name="Grigoriev I.V."/>
            <person name="Hibbett D."/>
            <person name="Nagy L.G."/>
            <person name="Martin F.M."/>
        </authorList>
    </citation>
    <scope>NUCLEOTIDE SEQUENCE</scope>
    <source>
        <strain evidence="1">P2</strain>
    </source>
</reference>
<gene>
    <name evidence="1" type="ORF">BDM02DRAFT_792676</name>
</gene>
<dbReference type="Proteomes" id="UP000886501">
    <property type="component" value="Unassembled WGS sequence"/>
</dbReference>
<organism evidence="1 2">
    <name type="scientific">Thelephora ganbajun</name>
    <name type="common">Ganba fungus</name>
    <dbReference type="NCBI Taxonomy" id="370292"/>
    <lineage>
        <taxon>Eukaryota</taxon>
        <taxon>Fungi</taxon>
        <taxon>Dikarya</taxon>
        <taxon>Basidiomycota</taxon>
        <taxon>Agaricomycotina</taxon>
        <taxon>Agaricomycetes</taxon>
        <taxon>Thelephorales</taxon>
        <taxon>Thelephoraceae</taxon>
        <taxon>Thelephora</taxon>
    </lineage>
</organism>
<sequence length="645" mass="70201">MSDTSSDDILDGLVEDVEEHLNESDADEEVDVDEDILEALEGDLAEQASDADDDSDNDSDDSDDESESEVIPSVNALQSAVDITVPVINVEQSNEYEYYGPQQPTQSPPQSSPPPDSNAQSEERISTSKERSPSPAFFRRSSLFPRLSIPKSYTVEAICALPHPTASYALASSLCMSHLLTGSEDGYIRDYDLFAGLNGKTFLSAPQRHHCSVVEGILKYAPIRVWWENPSDFKREEGVDEPPLSPVYSLLMQSDALWSLAGTESGSINLFTVRHDPGRLFHVLQGHRGVVSAMSMAHDEKSFFSAGWDGVALNWDLNTGQVVRNFAGHGSQLTAIAVQPLNQPSAELDDDMDDIQPTGDGMREGDTGGGVGEGDDAKSDGSYDPLFDEPDADGTPDLTNGSQDRGPDLSLPGTVPNPQFNRHMPSSTIPKNAPPLLDPHTYSTYSSDVLMTASIDGQIFLWDQRVETQGKGIGRLFMSERTPPWCVSVSSSPSLLSNQGPCSLFQACWSVHGTQIYAGRRNGTVDIWDVRKFGSNARTPRHLKVLRNPASSGVVSCIVAFPDGRHLASASIDNIRLWNVAEVGEFDRKVKSGVQFKIIAGHHGGFISQMLVDPGARFLITACGNRGWHGESTRTVFVHEIKSTF</sequence>
<accession>A0ACB6ZPE7</accession>